<comment type="caution">
    <text evidence="7">The sequence shown here is derived from an EMBL/GenBank/DDBJ whole genome shotgun (WGS) entry which is preliminary data.</text>
</comment>
<organism evidence="7 8">
    <name type="scientific">Bacillus badius</name>
    <dbReference type="NCBI Taxonomy" id="1455"/>
    <lineage>
        <taxon>Bacteria</taxon>
        <taxon>Bacillati</taxon>
        <taxon>Bacillota</taxon>
        <taxon>Bacilli</taxon>
        <taxon>Bacillales</taxon>
        <taxon>Bacillaceae</taxon>
        <taxon>Pseudobacillus</taxon>
    </lineage>
</organism>
<feature type="transmembrane region" description="Helical" evidence="6">
    <location>
        <begin position="274"/>
        <end position="295"/>
    </location>
</feature>
<feature type="transmembrane region" description="Helical" evidence="6">
    <location>
        <begin position="301"/>
        <end position="320"/>
    </location>
</feature>
<evidence type="ECO:0000256" key="4">
    <source>
        <dbReference type="ARBA" id="ARBA00022989"/>
    </source>
</evidence>
<feature type="transmembrane region" description="Helical" evidence="6">
    <location>
        <begin position="158"/>
        <end position="174"/>
    </location>
</feature>
<proteinExistence type="predicted"/>
<dbReference type="InterPro" id="IPR018385">
    <property type="entry name" value="C4_dicarb_anaerob_car-like"/>
</dbReference>
<evidence type="ECO:0000256" key="5">
    <source>
        <dbReference type="ARBA" id="ARBA00023136"/>
    </source>
</evidence>
<feature type="transmembrane region" description="Helical" evidence="6">
    <location>
        <begin position="216"/>
        <end position="234"/>
    </location>
</feature>
<name>A0ABR5AWM2_BACBA</name>
<protein>
    <submittedName>
        <fullName evidence="7">Arginine/ornithine antiporter ArcD</fullName>
    </submittedName>
</protein>
<dbReference type="RefSeq" id="WP_052477293.1">
    <property type="nucleotide sequence ID" value="NZ_JARTHD010000008.1"/>
</dbReference>
<keyword evidence="5 6" id="KW-0472">Membrane</keyword>
<sequence length="477" mass="52830">METFKFESTENDFKNNQGYGRKKLFDFENLHPYVIILSIVFIIYLLCLVLPSGTFDRVKNENGDMVVVDDSYHTVEKDVPSIFDLFLNFQMGFVETASITFFIMFAYAFVHMLTVNGTMGAILGNIAAKLGHKTYLFVPVSMIVFGLLGATAGLYEEVYGLIPVFIGAAIALGYDAVVGGAIVFVGVATGFAAALTNPFTIGIAQGLANVPLYSGMLFRIIVFVVFEIVVIWYVTHYARKVKKDPTKSVLYGSRLVTPNHIELKEQPLLLKHKLSLLSLLFTFGMIVYSTLKLGWYIDELAALFLLMFIIVGFFSKYSLGKIMDIFIDSAKEILFGIMTIGFIQGAIITMEDSTVLDTVIHYLSSFLGESNSYVTSLGMLFAQNVINLFITGGPALAMATMPIMAPLADLAGLDRQIAIVAYQFGDGFSNMFWPTGVAVECAIMGISMIRWYKFMLPLFGIMVILQILFMIIATAMF</sequence>
<feature type="transmembrane region" description="Helical" evidence="6">
    <location>
        <begin position="181"/>
        <end position="204"/>
    </location>
</feature>
<evidence type="ECO:0000256" key="3">
    <source>
        <dbReference type="ARBA" id="ARBA00022692"/>
    </source>
</evidence>
<feature type="transmembrane region" description="Helical" evidence="6">
    <location>
        <begin position="454"/>
        <end position="476"/>
    </location>
</feature>
<evidence type="ECO:0000256" key="1">
    <source>
        <dbReference type="ARBA" id="ARBA00004651"/>
    </source>
</evidence>
<keyword evidence="2" id="KW-1003">Cell membrane</keyword>
<comment type="subcellular location">
    <subcellularLocation>
        <location evidence="1">Cell membrane</location>
        <topology evidence="1">Multi-pass membrane protein</topology>
    </subcellularLocation>
</comment>
<dbReference type="EMBL" id="JXLP01000005">
    <property type="protein sequence ID" value="KIL79117.1"/>
    <property type="molecule type" value="Genomic_DNA"/>
</dbReference>
<feature type="transmembrane region" description="Helical" evidence="6">
    <location>
        <begin position="332"/>
        <end position="350"/>
    </location>
</feature>
<evidence type="ECO:0000313" key="7">
    <source>
        <dbReference type="EMBL" id="KIL79117.1"/>
    </source>
</evidence>
<gene>
    <name evidence="7" type="ORF">SD77_3918</name>
</gene>
<feature type="transmembrane region" description="Helical" evidence="6">
    <location>
        <begin position="135"/>
        <end position="152"/>
    </location>
</feature>
<feature type="transmembrane region" description="Helical" evidence="6">
    <location>
        <begin position="99"/>
        <end position="123"/>
    </location>
</feature>
<evidence type="ECO:0000256" key="2">
    <source>
        <dbReference type="ARBA" id="ARBA00022475"/>
    </source>
</evidence>
<dbReference type="Proteomes" id="UP000031982">
    <property type="component" value="Unassembled WGS sequence"/>
</dbReference>
<reference evidence="7 8" key="1">
    <citation type="submission" date="2015-01" db="EMBL/GenBank/DDBJ databases">
        <title>Genome Assembly of Bacillus badius MTCC 1458.</title>
        <authorList>
            <person name="Verma A."/>
            <person name="Khatri I."/>
            <person name="Mual P."/>
            <person name="Subramanian S."/>
            <person name="Krishnamurthi S."/>
        </authorList>
    </citation>
    <scope>NUCLEOTIDE SEQUENCE [LARGE SCALE GENOMIC DNA]</scope>
    <source>
        <strain evidence="7 8">MTCC 1458</strain>
    </source>
</reference>
<dbReference type="PANTHER" id="PTHR43652:SF6">
    <property type="entry name" value="ARGININE REPRESSOR"/>
    <property type="match status" value="1"/>
</dbReference>
<evidence type="ECO:0000256" key="6">
    <source>
        <dbReference type="SAM" id="Phobius"/>
    </source>
</evidence>
<keyword evidence="8" id="KW-1185">Reference proteome</keyword>
<accession>A0ABR5AWM2</accession>
<feature type="transmembrane region" description="Helical" evidence="6">
    <location>
        <begin position="30"/>
        <end position="51"/>
    </location>
</feature>
<dbReference type="InterPro" id="IPR051679">
    <property type="entry name" value="DASS-Related_Transporters"/>
</dbReference>
<keyword evidence="4 6" id="KW-1133">Transmembrane helix</keyword>
<keyword evidence="3 6" id="KW-0812">Transmembrane</keyword>
<evidence type="ECO:0000313" key="8">
    <source>
        <dbReference type="Proteomes" id="UP000031982"/>
    </source>
</evidence>
<dbReference type="PANTHER" id="PTHR43652">
    <property type="entry name" value="BASIC AMINO ACID ANTIPORTER YFCC-RELATED"/>
    <property type="match status" value="1"/>
</dbReference>
<dbReference type="Pfam" id="PF03606">
    <property type="entry name" value="DcuC"/>
    <property type="match status" value="1"/>
</dbReference>